<evidence type="ECO:0000256" key="18">
    <source>
        <dbReference type="ARBA" id="ARBA00044358"/>
    </source>
</evidence>
<evidence type="ECO:0000256" key="16">
    <source>
        <dbReference type="ARBA" id="ARBA00023328"/>
    </source>
</evidence>
<evidence type="ECO:0000256" key="15">
    <source>
        <dbReference type="ARBA" id="ARBA00023306"/>
    </source>
</evidence>
<gene>
    <name evidence="20" type="ORF">INT43_008500</name>
</gene>
<feature type="region of interest" description="Disordered" evidence="19">
    <location>
        <begin position="142"/>
        <end position="209"/>
    </location>
</feature>
<keyword evidence="9" id="KW-0498">Mitosis</keyword>
<feature type="region of interest" description="Disordered" evidence="19">
    <location>
        <begin position="1"/>
        <end position="57"/>
    </location>
</feature>
<evidence type="ECO:0000256" key="7">
    <source>
        <dbReference type="ARBA" id="ARBA00022618"/>
    </source>
</evidence>
<comment type="caution">
    <text evidence="20">The sequence shown here is derived from an EMBL/GenBank/DDBJ whole genome shotgun (WGS) entry which is preliminary data.</text>
</comment>
<dbReference type="InterPro" id="IPR013960">
    <property type="entry name" value="DASH_Duo1"/>
</dbReference>
<dbReference type="GO" id="GO:0007059">
    <property type="term" value="P:chromosome segregation"/>
    <property type="evidence" value="ECO:0007669"/>
    <property type="project" value="UniProtKB-KW"/>
</dbReference>
<protein>
    <recommendedName>
        <fullName evidence="17">DASH complex subunit DUO1</fullName>
    </recommendedName>
    <alternativeName>
        <fullName evidence="18">Outer kinetochore protein DUO1</fullName>
    </alternativeName>
</protein>
<dbReference type="PANTHER" id="PTHR28216">
    <property type="entry name" value="DASH COMPLEX SUBUNIT DUO1"/>
    <property type="match status" value="1"/>
</dbReference>
<dbReference type="OrthoDB" id="5599235at2759"/>
<dbReference type="GO" id="GO:0072686">
    <property type="term" value="C:mitotic spindle"/>
    <property type="evidence" value="ECO:0007669"/>
    <property type="project" value="InterPro"/>
</dbReference>
<dbReference type="GO" id="GO:0005874">
    <property type="term" value="C:microtubule"/>
    <property type="evidence" value="ECO:0007669"/>
    <property type="project" value="UniProtKB-KW"/>
</dbReference>
<dbReference type="EMBL" id="JAEPQZ010000005">
    <property type="protein sequence ID" value="KAG2180920.1"/>
    <property type="molecule type" value="Genomic_DNA"/>
</dbReference>
<feature type="compositionally biased region" description="Basic and acidic residues" evidence="19">
    <location>
        <begin position="180"/>
        <end position="189"/>
    </location>
</feature>
<evidence type="ECO:0000256" key="14">
    <source>
        <dbReference type="ARBA" id="ARBA00023242"/>
    </source>
</evidence>
<keyword evidence="13" id="KW-0206">Cytoskeleton</keyword>
<keyword evidence="12" id="KW-0175">Coiled coil</keyword>
<evidence type="ECO:0000256" key="6">
    <source>
        <dbReference type="ARBA" id="ARBA00022490"/>
    </source>
</evidence>
<dbReference type="PANTHER" id="PTHR28216:SF1">
    <property type="entry name" value="DASH COMPLEX SUBUNIT DUO1"/>
    <property type="match status" value="1"/>
</dbReference>
<keyword evidence="11" id="KW-0995">Kinetochore</keyword>
<dbReference type="GO" id="GO:0051301">
    <property type="term" value="P:cell division"/>
    <property type="evidence" value="ECO:0007669"/>
    <property type="project" value="UniProtKB-KW"/>
</dbReference>
<evidence type="ECO:0000313" key="21">
    <source>
        <dbReference type="Proteomes" id="UP000654370"/>
    </source>
</evidence>
<evidence type="ECO:0000256" key="11">
    <source>
        <dbReference type="ARBA" id="ARBA00022838"/>
    </source>
</evidence>
<accession>A0A8H7UFC0</accession>
<feature type="compositionally biased region" description="Basic and acidic residues" evidence="19">
    <location>
        <begin position="142"/>
        <end position="151"/>
    </location>
</feature>
<evidence type="ECO:0000256" key="19">
    <source>
        <dbReference type="SAM" id="MobiDB-lite"/>
    </source>
</evidence>
<keyword evidence="15" id="KW-0131">Cell cycle</keyword>
<evidence type="ECO:0000256" key="10">
    <source>
        <dbReference type="ARBA" id="ARBA00022829"/>
    </source>
</evidence>
<keyword evidence="6" id="KW-0963">Cytoplasm</keyword>
<evidence type="ECO:0000256" key="9">
    <source>
        <dbReference type="ARBA" id="ARBA00022776"/>
    </source>
</evidence>
<dbReference type="Pfam" id="PF08651">
    <property type="entry name" value="DASH_Duo1"/>
    <property type="match status" value="1"/>
</dbReference>
<keyword evidence="14" id="KW-0539">Nucleus</keyword>
<evidence type="ECO:0000313" key="20">
    <source>
        <dbReference type="EMBL" id="KAG2180920.1"/>
    </source>
</evidence>
<evidence type="ECO:0000256" key="8">
    <source>
        <dbReference type="ARBA" id="ARBA00022701"/>
    </source>
</evidence>
<comment type="similarity">
    <text evidence="4">Belongs to the DASH complex DUO1 family.</text>
</comment>
<evidence type="ECO:0000256" key="4">
    <source>
        <dbReference type="ARBA" id="ARBA00005366"/>
    </source>
</evidence>
<evidence type="ECO:0000256" key="17">
    <source>
        <dbReference type="ARBA" id="ARBA00044152"/>
    </source>
</evidence>
<keyword evidence="16" id="KW-0137">Centromere</keyword>
<evidence type="ECO:0000256" key="12">
    <source>
        <dbReference type="ARBA" id="ARBA00023054"/>
    </source>
</evidence>
<name>A0A8H7UFC0_MORIS</name>
<keyword evidence="21" id="KW-1185">Reference proteome</keyword>
<dbReference type="Proteomes" id="UP000654370">
    <property type="component" value="Unassembled WGS sequence"/>
</dbReference>
<proteinExistence type="inferred from homology"/>
<evidence type="ECO:0000256" key="2">
    <source>
        <dbReference type="ARBA" id="ARBA00004186"/>
    </source>
</evidence>
<feature type="compositionally biased region" description="Polar residues" evidence="19">
    <location>
        <begin position="23"/>
        <end position="47"/>
    </location>
</feature>
<feature type="compositionally biased region" description="Polar residues" evidence="19">
    <location>
        <begin position="1"/>
        <end position="14"/>
    </location>
</feature>
<feature type="compositionally biased region" description="Basic and acidic residues" evidence="19">
    <location>
        <begin position="159"/>
        <end position="170"/>
    </location>
</feature>
<organism evidence="20 21">
    <name type="scientific">Mortierella isabellina</name>
    <name type="common">Filamentous fungus</name>
    <name type="synonym">Umbelopsis isabellina</name>
    <dbReference type="NCBI Taxonomy" id="91625"/>
    <lineage>
        <taxon>Eukaryota</taxon>
        <taxon>Fungi</taxon>
        <taxon>Fungi incertae sedis</taxon>
        <taxon>Mucoromycota</taxon>
        <taxon>Mucoromycotina</taxon>
        <taxon>Umbelopsidomycetes</taxon>
        <taxon>Umbelopsidales</taxon>
        <taxon>Umbelopsidaceae</taxon>
        <taxon>Umbelopsis</taxon>
    </lineage>
</organism>
<keyword evidence="5" id="KW-0158">Chromosome</keyword>
<evidence type="ECO:0000256" key="13">
    <source>
        <dbReference type="ARBA" id="ARBA00023212"/>
    </source>
</evidence>
<dbReference type="AlphaFoldDB" id="A0A8H7UFC0"/>
<keyword evidence="10" id="KW-0159">Chromosome partition</keyword>
<reference evidence="20" key="1">
    <citation type="submission" date="2020-12" db="EMBL/GenBank/DDBJ databases">
        <title>Metabolic potential, ecology and presence of endohyphal bacteria is reflected in genomic diversity of Mucoromycotina.</title>
        <authorList>
            <person name="Muszewska A."/>
            <person name="Okrasinska A."/>
            <person name="Steczkiewicz K."/>
            <person name="Drgas O."/>
            <person name="Orlowska M."/>
            <person name="Perlinska-Lenart U."/>
            <person name="Aleksandrzak-Piekarczyk T."/>
            <person name="Szatraj K."/>
            <person name="Zielenkiewicz U."/>
            <person name="Pilsyk S."/>
            <person name="Malc E."/>
            <person name="Mieczkowski P."/>
            <person name="Kruszewska J.S."/>
            <person name="Biernat P."/>
            <person name="Pawlowska J."/>
        </authorList>
    </citation>
    <scope>NUCLEOTIDE SEQUENCE</scope>
    <source>
        <strain evidence="20">WA0000067209</strain>
    </source>
</reference>
<sequence length="209" mass="23910">MSQTTNTAELSISESNRKELGYSTASTTTSSNFIPATNKYTHNTPDSQEPMEDPNVSPEINARRRKELEAVRNLNMAVQTINSNFEKNKSNLQQFKQTVNQTNQLLDMWIKILSQTEHTKRLMEDPEWEGGALDATLAERDLQESRREKNDATQNQAQEQRRSLGEEKVKGLSRQMSRNRKVEVQKLSEAKQMPVSKARQSRNTKPATK</sequence>
<dbReference type="GO" id="GO:0000278">
    <property type="term" value="P:mitotic cell cycle"/>
    <property type="evidence" value="ECO:0007669"/>
    <property type="project" value="InterPro"/>
</dbReference>
<keyword evidence="8" id="KW-0493">Microtubule</keyword>
<keyword evidence="7" id="KW-0132">Cell division</keyword>
<comment type="subcellular location">
    <subcellularLocation>
        <location evidence="3">Chromosome</location>
        <location evidence="3">Centromere</location>
        <location evidence="3">Kinetochore</location>
    </subcellularLocation>
    <subcellularLocation>
        <location evidence="2">Cytoplasm</location>
        <location evidence="2">Cytoskeleton</location>
        <location evidence="2">Spindle</location>
    </subcellularLocation>
    <subcellularLocation>
        <location evidence="1">Nucleus</location>
    </subcellularLocation>
</comment>
<evidence type="ECO:0000256" key="3">
    <source>
        <dbReference type="ARBA" id="ARBA00004629"/>
    </source>
</evidence>
<evidence type="ECO:0000256" key="5">
    <source>
        <dbReference type="ARBA" id="ARBA00022454"/>
    </source>
</evidence>
<evidence type="ECO:0000256" key="1">
    <source>
        <dbReference type="ARBA" id="ARBA00004123"/>
    </source>
</evidence>
<dbReference type="GO" id="GO:0042729">
    <property type="term" value="C:DASH complex"/>
    <property type="evidence" value="ECO:0007669"/>
    <property type="project" value="InterPro"/>
</dbReference>